<keyword evidence="5" id="KW-0256">Endoplasmic reticulum</keyword>
<evidence type="ECO:0000256" key="3">
    <source>
        <dbReference type="ARBA" id="ARBA00022679"/>
    </source>
</evidence>
<gene>
    <name evidence="18" type="primary">zdhhc9</name>
</gene>
<evidence type="ECO:0000256" key="2">
    <source>
        <dbReference type="ARBA" id="ARBA00004653"/>
    </source>
</evidence>
<evidence type="ECO:0000256" key="10">
    <source>
        <dbReference type="ARBA" id="ARBA00023288"/>
    </source>
</evidence>
<keyword evidence="17" id="KW-1185">Reference proteome</keyword>
<evidence type="ECO:0000313" key="18">
    <source>
        <dbReference type="RefSeq" id="XP_055368232.1"/>
    </source>
</evidence>
<evidence type="ECO:0000256" key="4">
    <source>
        <dbReference type="ARBA" id="ARBA00022692"/>
    </source>
</evidence>
<dbReference type="PANTHER" id="PTHR22883:SF71">
    <property type="entry name" value="PALMITOYLTRANSFERASE ZDHHC9"/>
    <property type="match status" value="1"/>
</dbReference>
<evidence type="ECO:0000256" key="5">
    <source>
        <dbReference type="ARBA" id="ARBA00022824"/>
    </source>
</evidence>
<keyword evidence="9" id="KW-0564">Palmitate</keyword>
<comment type="catalytic activity">
    <reaction evidence="13">
        <text>L-cysteinyl-[protein] + hexadecanoyl-CoA = S-hexadecanoyl-L-cysteinyl-[protein] + CoA</text>
        <dbReference type="Rhea" id="RHEA:36683"/>
        <dbReference type="Rhea" id="RHEA-COMP:10131"/>
        <dbReference type="Rhea" id="RHEA-COMP:11032"/>
        <dbReference type="ChEBI" id="CHEBI:29950"/>
        <dbReference type="ChEBI" id="CHEBI:57287"/>
        <dbReference type="ChEBI" id="CHEBI:57379"/>
        <dbReference type="ChEBI" id="CHEBI:74151"/>
        <dbReference type="EC" id="2.3.1.225"/>
    </reaction>
    <physiologicalReaction direction="left-to-right" evidence="13">
        <dbReference type="Rhea" id="RHEA:36684"/>
    </physiologicalReaction>
</comment>
<comment type="similarity">
    <text evidence="12">Belongs to the DHHC palmitoyltransferase family. ERF2/ZDHHC9 subfamily.</text>
</comment>
<evidence type="ECO:0000256" key="14">
    <source>
        <dbReference type="RuleBase" id="RU079119"/>
    </source>
</evidence>
<dbReference type="GO" id="GO:0005789">
    <property type="term" value="C:endoplasmic reticulum membrane"/>
    <property type="evidence" value="ECO:0007669"/>
    <property type="project" value="UniProtKB-SubCell"/>
</dbReference>
<keyword evidence="10" id="KW-0449">Lipoprotein</keyword>
<accession>A0A9W2Y2R2</accession>
<name>A0A9W2Y2R2_BETSP</name>
<feature type="transmembrane region" description="Helical" evidence="14">
    <location>
        <begin position="182"/>
        <end position="206"/>
    </location>
</feature>
<evidence type="ECO:0000256" key="13">
    <source>
        <dbReference type="ARBA" id="ARBA00047790"/>
    </source>
</evidence>
<dbReference type="PROSITE" id="PS50216">
    <property type="entry name" value="DHHC"/>
    <property type="match status" value="1"/>
</dbReference>
<organism evidence="17 18">
    <name type="scientific">Betta splendens</name>
    <name type="common">Siamese fighting fish</name>
    <dbReference type="NCBI Taxonomy" id="158456"/>
    <lineage>
        <taxon>Eukaryota</taxon>
        <taxon>Metazoa</taxon>
        <taxon>Chordata</taxon>
        <taxon>Craniata</taxon>
        <taxon>Vertebrata</taxon>
        <taxon>Euteleostomi</taxon>
        <taxon>Actinopterygii</taxon>
        <taxon>Neopterygii</taxon>
        <taxon>Teleostei</taxon>
        <taxon>Neoteleostei</taxon>
        <taxon>Acanthomorphata</taxon>
        <taxon>Anabantaria</taxon>
        <taxon>Anabantiformes</taxon>
        <taxon>Anabantoidei</taxon>
        <taxon>Osphronemidae</taxon>
        <taxon>Betta</taxon>
    </lineage>
</organism>
<feature type="domain" description="Palmitoyltransferase DHHC" evidence="16">
    <location>
        <begin position="136"/>
        <end position="260"/>
    </location>
</feature>
<keyword evidence="3 14" id="KW-0808">Transferase</keyword>
<keyword evidence="11 14" id="KW-0012">Acyltransferase</keyword>
<dbReference type="AlphaFoldDB" id="A0A9W2Y2R2"/>
<dbReference type="Proteomes" id="UP000515150">
    <property type="component" value="Chromosome 10"/>
</dbReference>
<keyword evidence="8 14" id="KW-0472">Membrane</keyword>
<dbReference type="OrthoDB" id="4096362at2759"/>
<feature type="transmembrane region" description="Helical" evidence="14">
    <location>
        <begin position="226"/>
        <end position="250"/>
    </location>
</feature>
<keyword evidence="6 14" id="KW-1133">Transmembrane helix</keyword>
<dbReference type="GO" id="GO:0006612">
    <property type="term" value="P:protein targeting to membrane"/>
    <property type="evidence" value="ECO:0007669"/>
    <property type="project" value="TreeGrafter"/>
</dbReference>
<dbReference type="CTD" id="51114"/>
<evidence type="ECO:0000259" key="16">
    <source>
        <dbReference type="Pfam" id="PF01529"/>
    </source>
</evidence>
<sequence>MSAVMITRKVRKWEKLPGKNTFCCDGRVMMARQKGVFYLTLFLIVGTCSLFFAFECPYLAIHLSPAIPVFAALLFLFVMAMLLRTSFSDPGVLPRALPEEATFIEMEIEAANGNVPAGQRPPPRIRNVQINNQIVKLKYCYTCKIFRPPRASHCSICDNCVDRFDHHCPWVGNCVGKRNYRYFYLFTLSLSLLTIYIFTFDIVHVVMRSVDNGFLNTLKQTPGTVLEVLVCFFTLWSVVGLTGFHTYLISLNQTTNEDIKGSWSGKNRVQNPYSHKNIIKNCCEVLCGPAYPSVLDRRGLMQEDSPALSDAPPSSSSSSSVPQTTKTTAPLIPNEHTPDEAKPSIAAPPEKSPAPREEPAGAKVPPLASPETDAETSIAKDQTH</sequence>
<evidence type="ECO:0000256" key="11">
    <source>
        <dbReference type="ARBA" id="ARBA00023315"/>
    </source>
</evidence>
<feature type="transmembrane region" description="Helical" evidence="14">
    <location>
        <begin position="36"/>
        <end position="54"/>
    </location>
</feature>
<evidence type="ECO:0000256" key="15">
    <source>
        <dbReference type="SAM" id="MobiDB-lite"/>
    </source>
</evidence>
<comment type="domain">
    <text evidence="14">The DHHC domain is required for palmitoyltransferase activity.</text>
</comment>
<evidence type="ECO:0000313" key="17">
    <source>
        <dbReference type="Proteomes" id="UP000515150"/>
    </source>
</evidence>
<comment type="subcellular location">
    <subcellularLocation>
        <location evidence="1">Endoplasmic reticulum membrane</location>
        <topology evidence="1">Multi-pass membrane protein</topology>
    </subcellularLocation>
    <subcellularLocation>
        <location evidence="2">Golgi apparatus membrane</location>
        <topology evidence="2">Multi-pass membrane protein</topology>
    </subcellularLocation>
</comment>
<reference evidence="18" key="1">
    <citation type="submission" date="2025-08" db="UniProtKB">
        <authorList>
            <consortium name="RefSeq"/>
        </authorList>
    </citation>
    <scope>IDENTIFICATION</scope>
</reference>
<feature type="transmembrane region" description="Helical" evidence="14">
    <location>
        <begin position="60"/>
        <end position="83"/>
    </location>
</feature>
<feature type="compositionally biased region" description="Low complexity" evidence="15">
    <location>
        <begin position="304"/>
        <end position="320"/>
    </location>
</feature>
<dbReference type="EC" id="2.3.1.225" evidence="14"/>
<dbReference type="InterPro" id="IPR039859">
    <property type="entry name" value="PFA4/ZDH16/20/ERF2-like"/>
</dbReference>
<dbReference type="RefSeq" id="XP_055368232.1">
    <property type="nucleotide sequence ID" value="XM_055512257.1"/>
</dbReference>
<evidence type="ECO:0000256" key="8">
    <source>
        <dbReference type="ARBA" id="ARBA00023136"/>
    </source>
</evidence>
<keyword evidence="7" id="KW-0333">Golgi apparatus</keyword>
<evidence type="ECO:0000256" key="1">
    <source>
        <dbReference type="ARBA" id="ARBA00004477"/>
    </source>
</evidence>
<evidence type="ECO:0000256" key="6">
    <source>
        <dbReference type="ARBA" id="ARBA00022989"/>
    </source>
</evidence>
<dbReference type="Pfam" id="PF01529">
    <property type="entry name" value="DHHC"/>
    <property type="match status" value="1"/>
</dbReference>
<protein>
    <recommendedName>
        <fullName evidence="14">Palmitoyltransferase</fullName>
        <ecNumber evidence="14">2.3.1.225</ecNumber>
    </recommendedName>
</protein>
<dbReference type="GO" id="GO:0000139">
    <property type="term" value="C:Golgi membrane"/>
    <property type="evidence" value="ECO:0007669"/>
    <property type="project" value="UniProtKB-SubCell"/>
</dbReference>
<evidence type="ECO:0000256" key="7">
    <source>
        <dbReference type="ARBA" id="ARBA00023034"/>
    </source>
</evidence>
<dbReference type="GO" id="GO:0019706">
    <property type="term" value="F:protein-cysteine S-palmitoyltransferase activity"/>
    <property type="evidence" value="ECO:0007669"/>
    <property type="project" value="UniProtKB-EC"/>
</dbReference>
<dbReference type="InterPro" id="IPR001594">
    <property type="entry name" value="Palmitoyltrfase_DHHC"/>
</dbReference>
<evidence type="ECO:0000256" key="9">
    <source>
        <dbReference type="ARBA" id="ARBA00023139"/>
    </source>
</evidence>
<evidence type="ECO:0000256" key="12">
    <source>
        <dbReference type="ARBA" id="ARBA00023463"/>
    </source>
</evidence>
<proteinExistence type="inferred from homology"/>
<dbReference type="KEGG" id="bspl:114864223"/>
<feature type="region of interest" description="Disordered" evidence="15">
    <location>
        <begin position="303"/>
        <end position="384"/>
    </location>
</feature>
<dbReference type="GeneID" id="114864223"/>
<dbReference type="PANTHER" id="PTHR22883">
    <property type="entry name" value="ZINC FINGER DHHC DOMAIN CONTAINING PROTEIN"/>
    <property type="match status" value="1"/>
</dbReference>
<keyword evidence="4 14" id="KW-0812">Transmembrane</keyword>